<evidence type="ECO:0000313" key="2">
    <source>
        <dbReference type="EMBL" id="SDW12777.1"/>
    </source>
</evidence>
<dbReference type="PANTHER" id="PTHR43143">
    <property type="entry name" value="METALLOPHOSPHOESTERASE, CALCINEURIN SUPERFAMILY"/>
    <property type="match status" value="1"/>
</dbReference>
<accession>A0A1H2R044</accession>
<dbReference type="Pfam" id="PF00149">
    <property type="entry name" value="Metallophos"/>
    <property type="match status" value="1"/>
</dbReference>
<feature type="domain" description="Calcineurin-like phosphoesterase" evidence="1">
    <location>
        <begin position="44"/>
        <end position="276"/>
    </location>
</feature>
<dbReference type="SUPFAM" id="SSF56300">
    <property type="entry name" value="Metallo-dependent phosphatases"/>
    <property type="match status" value="1"/>
</dbReference>
<dbReference type="Gene3D" id="3.60.21.10">
    <property type="match status" value="1"/>
</dbReference>
<organism evidence="2 3">
    <name type="scientific">Thiocapsa roseopersicina</name>
    <dbReference type="NCBI Taxonomy" id="1058"/>
    <lineage>
        <taxon>Bacteria</taxon>
        <taxon>Pseudomonadati</taxon>
        <taxon>Pseudomonadota</taxon>
        <taxon>Gammaproteobacteria</taxon>
        <taxon>Chromatiales</taxon>
        <taxon>Chromatiaceae</taxon>
        <taxon>Thiocapsa</taxon>
    </lineage>
</organism>
<evidence type="ECO:0000259" key="1">
    <source>
        <dbReference type="Pfam" id="PF00149"/>
    </source>
</evidence>
<dbReference type="InterPro" id="IPR051918">
    <property type="entry name" value="STPP_CPPED1"/>
</dbReference>
<gene>
    <name evidence="2" type="ORF">SAMN05421783_101489</name>
</gene>
<sequence>MNRREFLTFGSMGLTGLALSGSNLSWLMREASAANLKSGKPWKFGVMADTQWKATADPLNPATCAVEIIETLNRQFIDAGVSFVVQVGDLVDKEYWVNPQTSVLERTLPYRAAAAQTLYDNGIGFFPLRGNHEASITAAAELPALFPQTLGEGHNLFGVSSVVASDKLNLQGLSYAFDFENVRIVMIDQFTRRDGSVNGSTNDNAVDQVDWVDAVLADRPADSHAFVMAHKNLIGQNHADCLFGSNATTNLDARNRFIGSLDRNRVGAFLGGHDHMHHRSLIASPDVSAVAEQIICASNSYKFYTPRSTPNDIQGCETVVAHELYTIGYYIFTVDGPCMTVEFYSSSHGADYGDVDLAYGPGEHVFHLRERFGYSLNGKSFDVANGESYSIVEDSFGSTEARILSGTNETLAEDVESAGRPLAKTVKTGWRETPPDSASAIFKLWGMTDNLSLYDEALTGLLPDSPGPTVSDTYVLSLSYDGTKVPAPKLRTGHFCLRAKDDKGRWVPAVDRNVGGNKRFVYGRWNGSHGLGTYGVDPDTRTVWAVLNRDGEFVAFTGPEGPKA</sequence>
<reference evidence="3" key="1">
    <citation type="submission" date="2016-10" db="EMBL/GenBank/DDBJ databases">
        <authorList>
            <person name="Varghese N."/>
            <person name="Submissions S."/>
        </authorList>
    </citation>
    <scope>NUCLEOTIDE SEQUENCE [LARGE SCALE GENOMIC DNA]</scope>
    <source>
        <strain evidence="3">DSM 217</strain>
    </source>
</reference>
<dbReference type="EMBL" id="FNNZ01000001">
    <property type="protein sequence ID" value="SDW12777.1"/>
    <property type="molecule type" value="Genomic_DNA"/>
</dbReference>
<name>A0A1H2R044_THIRO</name>
<proteinExistence type="predicted"/>
<protein>
    <submittedName>
        <fullName evidence="2">Calcineurin-like phosphoesterase</fullName>
    </submittedName>
</protein>
<dbReference type="AlphaFoldDB" id="A0A1H2R044"/>
<dbReference type="InterPro" id="IPR029052">
    <property type="entry name" value="Metallo-depent_PP-like"/>
</dbReference>
<dbReference type="RefSeq" id="WP_093027713.1">
    <property type="nucleotide sequence ID" value="NZ_FNNZ01000001.1"/>
</dbReference>
<dbReference type="InterPro" id="IPR004843">
    <property type="entry name" value="Calcineurin-like_PHP"/>
</dbReference>
<dbReference type="PANTHER" id="PTHR43143:SF6">
    <property type="entry name" value="BLL3016 PROTEIN"/>
    <property type="match status" value="1"/>
</dbReference>
<dbReference type="STRING" id="1058.SAMN05421783_101489"/>
<dbReference type="OrthoDB" id="9813914at2"/>
<dbReference type="GO" id="GO:0016787">
    <property type="term" value="F:hydrolase activity"/>
    <property type="evidence" value="ECO:0007669"/>
    <property type="project" value="InterPro"/>
</dbReference>
<dbReference type="Proteomes" id="UP000198816">
    <property type="component" value="Unassembled WGS sequence"/>
</dbReference>
<evidence type="ECO:0000313" key="3">
    <source>
        <dbReference type="Proteomes" id="UP000198816"/>
    </source>
</evidence>
<keyword evidence="3" id="KW-1185">Reference proteome</keyword>